<proteinExistence type="predicted"/>
<dbReference type="GO" id="GO:0000122">
    <property type="term" value="P:negative regulation of transcription by RNA polymerase II"/>
    <property type="evidence" value="ECO:0007669"/>
    <property type="project" value="TreeGrafter"/>
</dbReference>
<dbReference type="GO" id="GO:0000978">
    <property type="term" value="F:RNA polymerase II cis-regulatory region sequence-specific DNA binding"/>
    <property type="evidence" value="ECO:0007669"/>
    <property type="project" value="TreeGrafter"/>
</dbReference>
<name>A0A8T3E0X3_9TELE</name>
<evidence type="ECO:0000256" key="8">
    <source>
        <dbReference type="SAM" id="MobiDB-lite"/>
    </source>
</evidence>
<dbReference type="GO" id="GO:0001228">
    <property type="term" value="F:DNA-binding transcription activator activity, RNA polymerase II-specific"/>
    <property type="evidence" value="ECO:0007669"/>
    <property type="project" value="TreeGrafter"/>
</dbReference>
<feature type="domain" description="HMG box" evidence="9">
    <location>
        <begin position="57"/>
        <end position="125"/>
    </location>
</feature>
<dbReference type="GO" id="GO:0048593">
    <property type="term" value="P:camera-type eye morphogenesis"/>
    <property type="evidence" value="ECO:0007669"/>
    <property type="project" value="TreeGrafter"/>
</dbReference>
<evidence type="ECO:0000256" key="3">
    <source>
        <dbReference type="ARBA" id="ARBA00023125"/>
    </source>
</evidence>
<evidence type="ECO:0000256" key="7">
    <source>
        <dbReference type="PROSITE-ProRule" id="PRU00267"/>
    </source>
</evidence>
<dbReference type="InterPro" id="IPR009071">
    <property type="entry name" value="HMG_box_dom"/>
</dbReference>
<feature type="compositionally biased region" description="Low complexity" evidence="8">
    <location>
        <begin position="227"/>
        <end position="248"/>
    </location>
</feature>
<dbReference type="InterPro" id="IPR017386">
    <property type="entry name" value="SOX-12/11/4"/>
</dbReference>
<evidence type="ECO:0000256" key="1">
    <source>
        <dbReference type="ARBA" id="ARBA00004123"/>
    </source>
</evidence>
<evidence type="ECO:0000313" key="11">
    <source>
        <dbReference type="Proteomes" id="UP000829720"/>
    </source>
</evidence>
<comment type="caution">
    <text evidence="10">The sequence shown here is derived from an EMBL/GenBank/DDBJ whole genome shotgun (WGS) entry which is preliminary data.</text>
</comment>
<sequence>MVEHRSNSESAETMLAGDSTDSGDTDQELAASPTPGSPASAGDKLDAAWCKTPTGHIKRPMNAFMVWSQIERRKIMEQSPDMHNAEISKRLGKRWKLLKDSDKIPFIREAERLRLKHMADYPDYKYRPRKKVKSGGSKPGEKGEKTSSTGGGPKPSLKKSGGSKSFSKPHKVVLGSAKSALPEQISSAVPTDHHSLYKSRSVSAAKQVPDKKTKRVYVFGGNNHNVSPSSAAVPASPTLSSSAESSDPLSLYEDGAVSVKAGAESPGASSDHFRYSNMRASSPTPSASLSSSSQSSSSDEEFEDEFRDLNPSPGFDSMSLGSISSSVLDRDLDFNFESGSGSHFEFPDYCTPEIPGCGFVLKKLFGVGNSEDLGDLHAHGNI</sequence>
<dbReference type="SMART" id="SM00398">
    <property type="entry name" value="HMG"/>
    <property type="match status" value="1"/>
</dbReference>
<feature type="region of interest" description="Disordered" evidence="8">
    <location>
        <begin position="1"/>
        <end position="46"/>
    </location>
</feature>
<dbReference type="CDD" id="cd22029">
    <property type="entry name" value="HMG-box_SoxC"/>
    <property type="match status" value="1"/>
</dbReference>
<dbReference type="Pfam" id="PF00505">
    <property type="entry name" value="HMG_box"/>
    <property type="match status" value="1"/>
</dbReference>
<feature type="region of interest" description="Disordered" evidence="8">
    <location>
        <begin position="126"/>
        <end position="248"/>
    </location>
</feature>
<evidence type="ECO:0000259" key="9">
    <source>
        <dbReference type="PROSITE" id="PS50118"/>
    </source>
</evidence>
<feature type="region of interest" description="Disordered" evidence="8">
    <location>
        <begin position="261"/>
        <end position="315"/>
    </location>
</feature>
<evidence type="ECO:0000256" key="6">
    <source>
        <dbReference type="PIRNR" id="PIRNR038098"/>
    </source>
</evidence>
<dbReference type="Gene3D" id="1.10.30.10">
    <property type="entry name" value="High mobility group box domain"/>
    <property type="match status" value="1"/>
</dbReference>
<keyword evidence="4 6" id="KW-0804">Transcription</keyword>
<dbReference type="InterPro" id="IPR050140">
    <property type="entry name" value="SRY-related_HMG-box_TF-like"/>
</dbReference>
<feature type="compositionally biased region" description="Low complexity" evidence="8">
    <location>
        <begin position="280"/>
        <end position="297"/>
    </location>
</feature>
<protein>
    <recommendedName>
        <fullName evidence="6">Transcription factor SOX</fullName>
    </recommendedName>
</protein>
<dbReference type="GO" id="GO:0030182">
    <property type="term" value="P:neuron differentiation"/>
    <property type="evidence" value="ECO:0007669"/>
    <property type="project" value="TreeGrafter"/>
</dbReference>
<dbReference type="GO" id="GO:0007420">
    <property type="term" value="P:brain development"/>
    <property type="evidence" value="ECO:0007669"/>
    <property type="project" value="TreeGrafter"/>
</dbReference>
<feature type="DNA-binding region" description="HMG box" evidence="7">
    <location>
        <begin position="57"/>
        <end position="125"/>
    </location>
</feature>
<dbReference type="InterPro" id="IPR036910">
    <property type="entry name" value="HMG_box_dom_sf"/>
</dbReference>
<accession>A0A8T3E0X3</accession>
<dbReference type="PIRSF" id="PIRSF038098">
    <property type="entry name" value="SOX-12/11/4a"/>
    <property type="match status" value="1"/>
</dbReference>
<dbReference type="FunFam" id="1.10.30.10:FF:000007">
    <property type="entry name" value="Transcription factor SOX"/>
    <property type="match status" value="1"/>
</dbReference>
<dbReference type="EMBL" id="JAERUA010000003">
    <property type="protein sequence ID" value="KAI1901906.1"/>
    <property type="molecule type" value="Genomic_DNA"/>
</dbReference>
<feature type="compositionally biased region" description="Low complexity" evidence="8">
    <location>
        <begin position="30"/>
        <end position="42"/>
    </location>
</feature>
<dbReference type="Proteomes" id="UP000829720">
    <property type="component" value="Unassembled WGS sequence"/>
</dbReference>
<keyword evidence="5 6" id="KW-0539">Nucleus</keyword>
<dbReference type="SUPFAM" id="SSF47095">
    <property type="entry name" value="HMG-box"/>
    <property type="match status" value="1"/>
</dbReference>
<organism evidence="10 11">
    <name type="scientific">Albula goreensis</name>
    <dbReference type="NCBI Taxonomy" id="1534307"/>
    <lineage>
        <taxon>Eukaryota</taxon>
        <taxon>Metazoa</taxon>
        <taxon>Chordata</taxon>
        <taxon>Craniata</taxon>
        <taxon>Vertebrata</taxon>
        <taxon>Euteleostomi</taxon>
        <taxon>Actinopterygii</taxon>
        <taxon>Neopterygii</taxon>
        <taxon>Teleostei</taxon>
        <taxon>Albuliformes</taxon>
        <taxon>Albulidae</taxon>
        <taxon>Albula</taxon>
    </lineage>
</organism>
<dbReference type="OrthoDB" id="6247875at2759"/>
<keyword evidence="2 6" id="KW-0805">Transcription regulation</keyword>
<evidence type="ECO:0000256" key="4">
    <source>
        <dbReference type="ARBA" id="ARBA00023163"/>
    </source>
</evidence>
<evidence type="ECO:0000313" key="10">
    <source>
        <dbReference type="EMBL" id="KAI1901906.1"/>
    </source>
</evidence>
<reference evidence="10" key="1">
    <citation type="submission" date="2021-01" db="EMBL/GenBank/DDBJ databases">
        <authorList>
            <person name="Zahm M."/>
            <person name="Roques C."/>
            <person name="Cabau C."/>
            <person name="Klopp C."/>
            <person name="Donnadieu C."/>
            <person name="Jouanno E."/>
            <person name="Lampietro C."/>
            <person name="Louis A."/>
            <person name="Herpin A."/>
            <person name="Echchiki A."/>
            <person name="Berthelot C."/>
            <person name="Parey E."/>
            <person name="Roest-Crollius H."/>
            <person name="Braasch I."/>
            <person name="Postlethwait J."/>
            <person name="Bobe J."/>
            <person name="Montfort J."/>
            <person name="Bouchez O."/>
            <person name="Begum T."/>
            <person name="Mejri S."/>
            <person name="Adams A."/>
            <person name="Chen W.-J."/>
            <person name="Guiguen Y."/>
        </authorList>
    </citation>
    <scope>NUCLEOTIDE SEQUENCE</scope>
    <source>
        <tissue evidence="10">Blood</tissue>
    </source>
</reference>
<gene>
    <name evidence="10" type="ORF">AGOR_G00039250</name>
</gene>
<keyword evidence="3 6" id="KW-0238">DNA-binding</keyword>
<dbReference type="GO" id="GO:0005634">
    <property type="term" value="C:nucleus"/>
    <property type="evidence" value="ECO:0007669"/>
    <property type="project" value="UniProtKB-SubCell"/>
</dbReference>
<dbReference type="PANTHER" id="PTHR10270:SF27">
    <property type="entry name" value="TRANSCRIPTION FACTOR SOX-4"/>
    <property type="match status" value="1"/>
</dbReference>
<evidence type="ECO:0000256" key="2">
    <source>
        <dbReference type="ARBA" id="ARBA00023015"/>
    </source>
</evidence>
<dbReference type="AlphaFoldDB" id="A0A8T3E0X3"/>
<comment type="subcellular location">
    <subcellularLocation>
        <location evidence="1 6">Nucleus</location>
    </subcellularLocation>
</comment>
<keyword evidence="11" id="KW-1185">Reference proteome</keyword>
<dbReference type="PROSITE" id="PS50118">
    <property type="entry name" value="HMG_BOX_2"/>
    <property type="match status" value="1"/>
</dbReference>
<feature type="compositionally biased region" description="Low complexity" evidence="8">
    <location>
        <begin position="154"/>
        <end position="166"/>
    </location>
</feature>
<dbReference type="PANTHER" id="PTHR10270">
    <property type="entry name" value="SOX TRANSCRIPTION FACTOR"/>
    <property type="match status" value="1"/>
</dbReference>
<evidence type="ECO:0000256" key="5">
    <source>
        <dbReference type="ARBA" id="ARBA00023242"/>
    </source>
</evidence>